<dbReference type="SMART" id="SM00710">
    <property type="entry name" value="PbH1"/>
    <property type="match status" value="6"/>
</dbReference>
<dbReference type="InterPro" id="IPR006626">
    <property type="entry name" value="PbH1"/>
</dbReference>
<evidence type="ECO:0000313" key="3">
    <source>
        <dbReference type="Proteomes" id="UP000249645"/>
    </source>
</evidence>
<dbReference type="Proteomes" id="UP000249645">
    <property type="component" value="Unassembled WGS sequence"/>
</dbReference>
<reference evidence="2 3" key="1">
    <citation type="submission" date="2017-11" db="EMBL/GenBank/DDBJ databases">
        <title>Infants hospitalized years apart are colonized by the same room-sourced microbial strains.</title>
        <authorList>
            <person name="Brooks B."/>
            <person name="Olm M.R."/>
            <person name="Firek B.A."/>
            <person name="Baker R."/>
            <person name="Thomas B.C."/>
            <person name="Morowitz M.J."/>
            <person name="Banfield J.F."/>
        </authorList>
    </citation>
    <scope>NUCLEOTIDE SEQUENCE [LARGE SCALE GENOMIC DNA]</scope>
    <source>
        <strain evidence="2">S2_009_000_R2_76</strain>
    </source>
</reference>
<dbReference type="SUPFAM" id="SSF51126">
    <property type="entry name" value="Pectin lyase-like"/>
    <property type="match status" value="1"/>
</dbReference>
<dbReference type="EMBL" id="QFOI01000053">
    <property type="protein sequence ID" value="PZP50789.1"/>
    <property type="molecule type" value="Genomic_DNA"/>
</dbReference>
<organism evidence="2 3">
    <name type="scientific">Pseudopedobacter saltans</name>
    <dbReference type="NCBI Taxonomy" id="151895"/>
    <lineage>
        <taxon>Bacteria</taxon>
        <taxon>Pseudomonadati</taxon>
        <taxon>Bacteroidota</taxon>
        <taxon>Sphingobacteriia</taxon>
        <taxon>Sphingobacteriales</taxon>
        <taxon>Sphingobacteriaceae</taxon>
        <taxon>Pseudopedobacter</taxon>
    </lineage>
</organism>
<sequence length="730" mass="79693">MLTILVLKNNGLKMLINNTKRIIDFLMTKAISMKKNNFSNLCIYALFGLMFTSCSKNFQKEAMPRKELSVVNQTTVAIRTFYVSSSTGNDTNDGLSTSSPWKTFKKVSSMTYLPGDAILFKAGDTWSSDNDTTLLRPKGSGSATNPIVIDKYGSGANPVFSLTRYPNSSGGVYGVVMMGNQSYWQINNLSINANNATVLNTLTQNNTTQASIAGIYFKNTNSTVQSNISISNCSVKSTSINGQLYTQAILGIGFEGAYNNVVVDGCTVDSCLAGIHSNVNLHFINPSSSSYQSSNITFKNNLLRGVWGNGIVIGSITNGLIDHNRVIGTSCGNGACIWLTGSKNSVVQYNEVSDQKNGSQDGLAFDDDDDEGTSNGDIFQYNYSHNNSHGFIMFMPSVQNVIVRFNISVNDGWSTGTTSRLLAFSPTGNNSGVSIYNNVFYTGQGITTRVIGTYGGSGSGWALNMYNNIFYVDGGTISAFSESALNQNSQFKNNCYFPSNKFTSASNYFTTQTNVITSDPLFKGEAAIGSSFGTNIISTSTNTIDFSKAITNFALQSSSPCINTGYNVTGNSAVYDFANNNIVGQTPNIGAIWTTNGTTSTYYTIKNRNTGEYLNLQNNIGKVECTQISPDSTSAQWYEELHNGYTRFKNKKTGQYMEEQNNLAYEEYNFLIGSDQWSCDYSLVANGSYTRLQNRYTNKIVNNQNNYGYAQATASLPIGYWSGDWTIETH</sequence>
<proteinExistence type="predicted"/>
<dbReference type="InterPro" id="IPR000772">
    <property type="entry name" value="Ricin_B_lectin"/>
</dbReference>
<evidence type="ECO:0000259" key="1">
    <source>
        <dbReference type="Pfam" id="PF14200"/>
    </source>
</evidence>
<evidence type="ECO:0000313" key="2">
    <source>
        <dbReference type="EMBL" id="PZP50789.1"/>
    </source>
</evidence>
<dbReference type="Pfam" id="PF14200">
    <property type="entry name" value="RicinB_lectin_2"/>
    <property type="match status" value="1"/>
</dbReference>
<comment type="caution">
    <text evidence="2">The sequence shown here is derived from an EMBL/GenBank/DDBJ whole genome shotgun (WGS) entry which is preliminary data.</text>
</comment>
<protein>
    <recommendedName>
        <fullName evidence="1">Ricin B lectin domain-containing protein</fullName>
    </recommendedName>
</protein>
<accession>A0A2W5HAM7</accession>
<gene>
    <name evidence="2" type="ORF">DI598_04780</name>
</gene>
<feature type="domain" description="Ricin B lectin" evidence="1">
    <location>
        <begin position="593"/>
        <end position="660"/>
    </location>
</feature>
<dbReference type="AlphaFoldDB" id="A0A2W5HAM7"/>
<dbReference type="Gene3D" id="2.80.10.50">
    <property type="match status" value="1"/>
</dbReference>
<dbReference type="InterPro" id="IPR011050">
    <property type="entry name" value="Pectin_lyase_fold/virulence"/>
</dbReference>
<dbReference type="SUPFAM" id="SSF50370">
    <property type="entry name" value="Ricin B-like lectins"/>
    <property type="match status" value="1"/>
</dbReference>
<dbReference type="Gene3D" id="2.160.20.10">
    <property type="entry name" value="Single-stranded right-handed beta-helix, Pectin lyase-like"/>
    <property type="match status" value="2"/>
</dbReference>
<dbReference type="CDD" id="cd23432">
    <property type="entry name" value="beta-trefoil_Ricin_EndoBetaGal-like"/>
    <property type="match status" value="1"/>
</dbReference>
<dbReference type="InterPro" id="IPR012334">
    <property type="entry name" value="Pectin_lyas_fold"/>
</dbReference>
<dbReference type="InterPro" id="IPR035992">
    <property type="entry name" value="Ricin_B-like_lectins"/>
</dbReference>
<name>A0A2W5HAM7_9SPHI</name>